<evidence type="ECO:0000313" key="1">
    <source>
        <dbReference type="EMBL" id="MBL6903666.1"/>
    </source>
</evidence>
<name>A0A937M2Y4_9GAMM</name>
<comment type="caution">
    <text evidence="1">The sequence shown here is derived from an EMBL/GenBank/DDBJ whole genome shotgun (WGS) entry which is preliminary data.</text>
</comment>
<reference evidence="1" key="1">
    <citation type="submission" date="2020-10" db="EMBL/GenBank/DDBJ databases">
        <title>Microbiome of the Black Sea water column analyzed by genome centric metagenomics.</title>
        <authorList>
            <person name="Cabello-Yeves P.J."/>
            <person name="Callieri C."/>
            <person name="Picazo A."/>
            <person name="Mehrshad M."/>
            <person name="Haro-Moreno J.M."/>
            <person name="Roda-Garcia J."/>
            <person name="Dzembekova N."/>
            <person name="Slabakova V."/>
            <person name="Slabakova N."/>
            <person name="Moncheva S."/>
            <person name="Rodriguez-Valera F."/>
        </authorList>
    </citation>
    <scope>NUCLEOTIDE SEQUENCE</scope>
    <source>
        <strain evidence="1">BS30m-G43</strain>
    </source>
</reference>
<protein>
    <submittedName>
        <fullName evidence="1">Uncharacterized protein</fullName>
    </submittedName>
</protein>
<organism evidence="1 2">
    <name type="scientific">SAR86 cluster bacterium</name>
    <dbReference type="NCBI Taxonomy" id="2030880"/>
    <lineage>
        <taxon>Bacteria</taxon>
        <taxon>Pseudomonadati</taxon>
        <taxon>Pseudomonadota</taxon>
        <taxon>Gammaproteobacteria</taxon>
        <taxon>SAR86 cluster</taxon>
    </lineage>
</organism>
<gene>
    <name evidence="1" type="ORF">ISR29_05630</name>
</gene>
<dbReference type="AlphaFoldDB" id="A0A937M2Y4"/>
<accession>A0A937M2Y4</accession>
<dbReference type="Proteomes" id="UP000705230">
    <property type="component" value="Unassembled WGS sequence"/>
</dbReference>
<dbReference type="EMBL" id="JADHSG010000009">
    <property type="protein sequence ID" value="MBL6903666.1"/>
    <property type="molecule type" value="Genomic_DNA"/>
</dbReference>
<proteinExistence type="predicted"/>
<evidence type="ECO:0000313" key="2">
    <source>
        <dbReference type="Proteomes" id="UP000705230"/>
    </source>
</evidence>
<sequence>MINTSIESNRRRVEGLYQSIFSDIPNTNFIFKADYVAISHVDLSNSDPALVEIIQEKKIFKVSYWDGYSLAEIIYEEDIIKALKLFKRFARKLSKNLKKSWD</sequence>